<dbReference type="InterPro" id="IPR000477">
    <property type="entry name" value="RT_dom"/>
</dbReference>
<dbReference type="SUPFAM" id="SSF56672">
    <property type="entry name" value="DNA/RNA polymerases"/>
    <property type="match status" value="1"/>
</dbReference>
<protein>
    <recommendedName>
        <fullName evidence="1">Reverse transcriptase domain-containing protein</fullName>
    </recommendedName>
</protein>
<evidence type="ECO:0000313" key="2">
    <source>
        <dbReference type="EMBL" id="KAJ0206565.1"/>
    </source>
</evidence>
<evidence type="ECO:0000259" key="1">
    <source>
        <dbReference type="Pfam" id="PF00078"/>
    </source>
</evidence>
<accession>A0A9R1VKL1</accession>
<dbReference type="Proteomes" id="UP000235145">
    <property type="component" value="Unassembled WGS sequence"/>
</dbReference>
<reference evidence="2 3" key="1">
    <citation type="journal article" date="2017" name="Nat. Commun.">
        <title>Genome assembly with in vitro proximity ligation data and whole-genome triplication in lettuce.</title>
        <authorList>
            <person name="Reyes-Chin-Wo S."/>
            <person name="Wang Z."/>
            <person name="Yang X."/>
            <person name="Kozik A."/>
            <person name="Arikit S."/>
            <person name="Song C."/>
            <person name="Xia L."/>
            <person name="Froenicke L."/>
            <person name="Lavelle D.O."/>
            <person name="Truco M.J."/>
            <person name="Xia R."/>
            <person name="Zhu S."/>
            <person name="Xu C."/>
            <person name="Xu H."/>
            <person name="Xu X."/>
            <person name="Cox K."/>
            <person name="Korf I."/>
            <person name="Meyers B.C."/>
            <person name="Michelmore R.W."/>
        </authorList>
    </citation>
    <scope>NUCLEOTIDE SEQUENCE [LARGE SCALE GENOMIC DNA]</scope>
    <source>
        <strain evidence="3">cv. Salinas</strain>
        <tissue evidence="2">Seedlings</tissue>
    </source>
</reference>
<dbReference type="CDD" id="cd01650">
    <property type="entry name" value="RT_nLTR_like"/>
    <property type="match status" value="1"/>
</dbReference>
<proteinExistence type="predicted"/>
<dbReference type="AlphaFoldDB" id="A0A9R1VKL1"/>
<evidence type="ECO:0000313" key="3">
    <source>
        <dbReference type="Proteomes" id="UP000235145"/>
    </source>
</evidence>
<dbReference type="PANTHER" id="PTHR33116:SF79">
    <property type="entry name" value="REVERSE TRANSCRIPTASE DOMAIN, ZINC FINGER, CCHC-TYPE-RELATED"/>
    <property type="match status" value="1"/>
</dbReference>
<gene>
    <name evidence="2" type="ORF">LSAT_V11C500248820</name>
</gene>
<feature type="domain" description="Reverse transcriptase" evidence="1">
    <location>
        <begin position="90"/>
        <end position="280"/>
    </location>
</feature>
<dbReference type="InterPro" id="IPR043502">
    <property type="entry name" value="DNA/RNA_pol_sf"/>
</dbReference>
<name>A0A9R1VKL1_LACSA</name>
<sequence>MVAEQPRLMRSKMKFSDSSGTSEGCNLGLWKQKSPGPDGFTFKFFKKYWDILKYDVMNFVRHFKEFGSLARGCNSSFVTLAPKIKDPLSLNDFRPIRLIGCLNKIISKVLSNRTKLVIGGIIGDEQSVYMDGRCILDGPLMINEVCSWAKRTRRKILLFKVDFDKAFDSLNWQYLDPILEQMGFGNKWRRWIQGCLNSSRASVLINGFPTKEVSITKGVRQGDPPSPYLFIIAMEGLSVAIKSACDKGIFKGIQISGNGPSLSHLFYADDVFAIGATSQETANWTNLLGCDVGVLPFDYLGVPVGANMSLVKNWKPIIKQFHSKLSLWKAKILSFGGRLTLIKSILGNLPTYYLSLFKAPKGVVDEPEKIRRAFL</sequence>
<dbReference type="PANTHER" id="PTHR33116">
    <property type="entry name" value="REVERSE TRANSCRIPTASE ZINC-BINDING DOMAIN-CONTAINING PROTEIN-RELATED-RELATED"/>
    <property type="match status" value="1"/>
</dbReference>
<keyword evidence="3" id="KW-1185">Reference proteome</keyword>
<organism evidence="2 3">
    <name type="scientific">Lactuca sativa</name>
    <name type="common">Garden lettuce</name>
    <dbReference type="NCBI Taxonomy" id="4236"/>
    <lineage>
        <taxon>Eukaryota</taxon>
        <taxon>Viridiplantae</taxon>
        <taxon>Streptophyta</taxon>
        <taxon>Embryophyta</taxon>
        <taxon>Tracheophyta</taxon>
        <taxon>Spermatophyta</taxon>
        <taxon>Magnoliopsida</taxon>
        <taxon>eudicotyledons</taxon>
        <taxon>Gunneridae</taxon>
        <taxon>Pentapetalae</taxon>
        <taxon>asterids</taxon>
        <taxon>campanulids</taxon>
        <taxon>Asterales</taxon>
        <taxon>Asteraceae</taxon>
        <taxon>Cichorioideae</taxon>
        <taxon>Cichorieae</taxon>
        <taxon>Lactucinae</taxon>
        <taxon>Lactuca</taxon>
    </lineage>
</organism>
<dbReference type="EMBL" id="NBSK02000005">
    <property type="protein sequence ID" value="KAJ0206565.1"/>
    <property type="molecule type" value="Genomic_DNA"/>
</dbReference>
<comment type="caution">
    <text evidence="2">The sequence shown here is derived from an EMBL/GenBank/DDBJ whole genome shotgun (WGS) entry which is preliminary data.</text>
</comment>
<dbReference type="Pfam" id="PF00078">
    <property type="entry name" value="RVT_1"/>
    <property type="match status" value="1"/>
</dbReference>